<comment type="caution">
    <text evidence="1">The sequence shown here is derived from an EMBL/GenBank/DDBJ whole genome shotgun (WGS) entry which is preliminary data.</text>
</comment>
<protein>
    <submittedName>
        <fullName evidence="1">Uncharacterized protein</fullName>
    </submittedName>
</protein>
<sequence length="99" mass="11503">MSDTIHLDTSHIPLLCGFLATFQAHIEELLIRFSRLSELRDNVPESDSELRRHMNILLWHCSLELDWSIRAYETYRELRDMVQPSSSELAALWAGAYGL</sequence>
<keyword evidence="2" id="KW-1185">Reference proteome</keyword>
<name>A0A0M9EVN9_FUSLA</name>
<evidence type="ECO:0000313" key="2">
    <source>
        <dbReference type="Proteomes" id="UP000037904"/>
    </source>
</evidence>
<gene>
    <name evidence="1" type="ORF">FLAG1_06687</name>
</gene>
<dbReference type="EMBL" id="JXCE01000136">
    <property type="protein sequence ID" value="KPA40436.1"/>
    <property type="molecule type" value="Genomic_DNA"/>
</dbReference>
<accession>A0A0M9EVN9</accession>
<dbReference type="OrthoDB" id="5102736at2759"/>
<organism evidence="1 2">
    <name type="scientific">Fusarium langsethiae</name>
    <dbReference type="NCBI Taxonomy" id="179993"/>
    <lineage>
        <taxon>Eukaryota</taxon>
        <taxon>Fungi</taxon>
        <taxon>Dikarya</taxon>
        <taxon>Ascomycota</taxon>
        <taxon>Pezizomycotina</taxon>
        <taxon>Sordariomycetes</taxon>
        <taxon>Hypocreomycetidae</taxon>
        <taxon>Hypocreales</taxon>
        <taxon>Nectriaceae</taxon>
        <taxon>Fusarium</taxon>
    </lineage>
</organism>
<dbReference type="AlphaFoldDB" id="A0A0M9EVN9"/>
<evidence type="ECO:0000313" key="1">
    <source>
        <dbReference type="EMBL" id="KPA40436.1"/>
    </source>
</evidence>
<dbReference type="Proteomes" id="UP000037904">
    <property type="component" value="Unassembled WGS sequence"/>
</dbReference>
<proteinExistence type="predicted"/>
<reference evidence="1 2" key="1">
    <citation type="submission" date="2015-04" db="EMBL/GenBank/DDBJ databases">
        <title>The draft genome sequence of Fusarium langsethiae, a T-2/HT-2 mycotoxin producer.</title>
        <authorList>
            <person name="Lysoe E."/>
            <person name="Divon H.H."/>
            <person name="Terzi V."/>
            <person name="Orru L."/>
            <person name="Lamontanara A."/>
            <person name="Kolseth A.-K."/>
            <person name="Frandsen R.J."/>
            <person name="Nielsen K."/>
            <person name="Thrane U."/>
        </authorList>
    </citation>
    <scope>NUCLEOTIDE SEQUENCE [LARGE SCALE GENOMIC DNA]</scope>
    <source>
        <strain evidence="1 2">Fl201059</strain>
    </source>
</reference>